<dbReference type="AntiFam" id="ANF00233">
    <property type="entry name" value="Shadow ORF (opposite trxB)"/>
</dbReference>
<comment type="caution">
    <text evidence="1">The sequence shown here is derived from an EMBL/GenBank/DDBJ whole genome shotgun (WGS) entry which is preliminary data.</text>
</comment>
<name>A0A645AEI7_9ZZZZ</name>
<accession>A0A645AEI7</accession>
<sequence>MLTFEKGRVTGGTVRNAMSQQFIFAAHPLTAPHGAGGQDHHLARIGAVVGEHLFGAGGEVRADDLIRYILSAVGTGLFAHGVQQVSAADGVQQTGVIGDLAGDAQRARGETFIDDKGR</sequence>
<protein>
    <submittedName>
        <fullName evidence="1">Uncharacterized protein</fullName>
    </submittedName>
</protein>
<dbReference type="EMBL" id="VSSQ01013488">
    <property type="protein sequence ID" value="MPM51599.1"/>
    <property type="molecule type" value="Genomic_DNA"/>
</dbReference>
<organism evidence="1">
    <name type="scientific">bioreactor metagenome</name>
    <dbReference type="NCBI Taxonomy" id="1076179"/>
    <lineage>
        <taxon>unclassified sequences</taxon>
        <taxon>metagenomes</taxon>
        <taxon>ecological metagenomes</taxon>
    </lineage>
</organism>
<gene>
    <name evidence="1" type="ORF">SDC9_98348</name>
</gene>
<evidence type="ECO:0000313" key="1">
    <source>
        <dbReference type="EMBL" id="MPM51599.1"/>
    </source>
</evidence>
<dbReference type="AlphaFoldDB" id="A0A645AEI7"/>
<reference evidence="1" key="1">
    <citation type="submission" date="2019-08" db="EMBL/GenBank/DDBJ databases">
        <authorList>
            <person name="Kucharzyk K."/>
            <person name="Murdoch R.W."/>
            <person name="Higgins S."/>
            <person name="Loffler F."/>
        </authorList>
    </citation>
    <scope>NUCLEOTIDE SEQUENCE</scope>
</reference>
<proteinExistence type="predicted"/>